<feature type="transmembrane region" description="Helical" evidence="9">
    <location>
        <begin position="371"/>
        <end position="390"/>
    </location>
</feature>
<dbReference type="GO" id="GO:0008412">
    <property type="term" value="F:4-hydroxybenzoate polyprenyltransferase activity"/>
    <property type="evidence" value="ECO:0007669"/>
    <property type="project" value="UniProtKB-EC"/>
</dbReference>
<keyword evidence="9" id="KW-0999">Mitochondrion inner membrane</keyword>
<dbReference type="GO" id="GO:0005743">
    <property type="term" value="C:mitochondrial inner membrane"/>
    <property type="evidence" value="ECO:0007669"/>
    <property type="project" value="UniProtKB-SubCell"/>
</dbReference>
<dbReference type="Gene3D" id="1.10.357.140">
    <property type="entry name" value="UbiA prenyltransferase"/>
    <property type="match status" value="1"/>
</dbReference>
<dbReference type="InterPro" id="IPR000537">
    <property type="entry name" value="UbiA_prenyltransferase"/>
</dbReference>
<dbReference type="FunFam" id="1.20.120.1780:FF:000001">
    <property type="entry name" value="4-hydroxybenzoate octaprenyltransferase"/>
    <property type="match status" value="1"/>
</dbReference>
<feature type="transmembrane region" description="Helical" evidence="9">
    <location>
        <begin position="245"/>
        <end position="262"/>
    </location>
</feature>
<dbReference type="FunFam" id="1.10.357.140:FF:000003">
    <property type="entry name" value="4-hydroxybenzoate polyprenyltransferase, mitochondrial"/>
    <property type="match status" value="1"/>
</dbReference>
<keyword evidence="7 9" id="KW-0472">Membrane</keyword>
<dbReference type="NCBIfam" id="TIGR01474">
    <property type="entry name" value="ubiA_proteo"/>
    <property type="match status" value="1"/>
</dbReference>
<evidence type="ECO:0000256" key="6">
    <source>
        <dbReference type="ARBA" id="ARBA00022989"/>
    </source>
</evidence>
<evidence type="ECO:0000256" key="5">
    <source>
        <dbReference type="ARBA" id="ARBA00022692"/>
    </source>
</evidence>
<keyword evidence="11" id="KW-1185">Reference proteome</keyword>
<dbReference type="Proteomes" id="UP001457282">
    <property type="component" value="Unassembled WGS sequence"/>
</dbReference>
<comment type="pathway">
    <text evidence="9">Cofactor biosynthesis; ubiquinone biosynthesis.</text>
</comment>
<keyword evidence="9" id="KW-0496">Mitochondrion</keyword>
<evidence type="ECO:0000313" key="10">
    <source>
        <dbReference type="EMBL" id="KAK9929295.1"/>
    </source>
</evidence>
<keyword evidence="5 9" id="KW-0812">Transmembrane</keyword>
<comment type="subcellular location">
    <subcellularLocation>
        <location evidence="2">Membrane</location>
        <topology evidence="2">Multi-pass membrane protein</topology>
    </subcellularLocation>
    <subcellularLocation>
        <location evidence="9">Mitochondrion inner membrane</location>
        <topology evidence="9">Multi-pass membrane protein</topology>
        <orientation evidence="9">Matrix side</orientation>
    </subcellularLocation>
</comment>
<feature type="transmembrane region" description="Helical" evidence="9">
    <location>
        <begin position="150"/>
        <end position="171"/>
    </location>
</feature>
<comment type="cofactor">
    <cofactor evidence="1 9">
        <name>Mg(2+)</name>
        <dbReference type="ChEBI" id="CHEBI:18420"/>
    </cofactor>
</comment>
<dbReference type="InterPro" id="IPR044878">
    <property type="entry name" value="UbiA_sf"/>
</dbReference>
<dbReference type="CDD" id="cd13959">
    <property type="entry name" value="PT_UbiA_COQ2"/>
    <property type="match status" value="1"/>
</dbReference>
<evidence type="ECO:0000256" key="8">
    <source>
        <dbReference type="ARBA" id="ARBA00050283"/>
    </source>
</evidence>
<evidence type="ECO:0000256" key="7">
    <source>
        <dbReference type="ARBA" id="ARBA00023136"/>
    </source>
</evidence>
<keyword evidence="9" id="KW-0831">Ubiquinone biosynthesis</keyword>
<comment type="catalytic activity">
    <reaction evidence="8">
        <text>4-hydroxybenzoate + (2E)-geranyl diphosphate = 3-geranyl-4-hydroxybenzoate + diphosphate</text>
        <dbReference type="Rhea" id="RHEA:27854"/>
        <dbReference type="ChEBI" id="CHEBI:17879"/>
        <dbReference type="ChEBI" id="CHEBI:33019"/>
        <dbReference type="ChEBI" id="CHEBI:58057"/>
        <dbReference type="ChEBI" id="CHEBI:60878"/>
        <dbReference type="EC" id="2.5.1.93"/>
    </reaction>
</comment>
<comment type="catalytic activity">
    <reaction evidence="9">
        <text>an all-trans-polyprenyl diphosphate + 4-hydroxybenzoate = a 4-hydroxy-3-(all-trans-polyprenyl)benzoate + diphosphate</text>
        <dbReference type="Rhea" id="RHEA:44504"/>
        <dbReference type="Rhea" id="RHEA-COMP:9514"/>
        <dbReference type="Rhea" id="RHEA-COMP:9564"/>
        <dbReference type="ChEBI" id="CHEBI:17879"/>
        <dbReference type="ChEBI" id="CHEBI:33019"/>
        <dbReference type="ChEBI" id="CHEBI:58914"/>
        <dbReference type="ChEBI" id="CHEBI:78396"/>
        <dbReference type="EC" id="2.5.1.39"/>
    </reaction>
</comment>
<feature type="transmembrane region" description="Helical" evidence="9">
    <location>
        <begin position="268"/>
        <end position="289"/>
    </location>
</feature>
<dbReference type="PANTHER" id="PTHR11048">
    <property type="entry name" value="PRENYLTRANSFERASES"/>
    <property type="match status" value="1"/>
</dbReference>
<comment type="similarity">
    <text evidence="3 9">Belongs to the UbiA prenyltransferase family.</text>
</comment>
<name>A0AAW1X108_RUBAR</name>
<dbReference type="EC" id="2.5.1.39" evidence="9"/>
<organism evidence="10 11">
    <name type="scientific">Rubus argutus</name>
    <name type="common">Southern blackberry</name>
    <dbReference type="NCBI Taxonomy" id="59490"/>
    <lineage>
        <taxon>Eukaryota</taxon>
        <taxon>Viridiplantae</taxon>
        <taxon>Streptophyta</taxon>
        <taxon>Embryophyta</taxon>
        <taxon>Tracheophyta</taxon>
        <taxon>Spermatophyta</taxon>
        <taxon>Magnoliopsida</taxon>
        <taxon>eudicotyledons</taxon>
        <taxon>Gunneridae</taxon>
        <taxon>Pentapetalae</taxon>
        <taxon>rosids</taxon>
        <taxon>fabids</taxon>
        <taxon>Rosales</taxon>
        <taxon>Rosaceae</taxon>
        <taxon>Rosoideae</taxon>
        <taxon>Rosoideae incertae sedis</taxon>
        <taxon>Rubus</taxon>
    </lineage>
</organism>
<feature type="transmembrane region" description="Helical" evidence="9">
    <location>
        <begin position="122"/>
        <end position="144"/>
    </location>
</feature>
<dbReference type="GO" id="GO:0102930">
    <property type="term" value="F:4-hydroxybenzoate geranyltransferase activity"/>
    <property type="evidence" value="ECO:0007669"/>
    <property type="project" value="UniProtKB-EC"/>
</dbReference>
<dbReference type="InterPro" id="IPR039653">
    <property type="entry name" value="Prenyltransferase"/>
</dbReference>
<evidence type="ECO:0000256" key="3">
    <source>
        <dbReference type="ARBA" id="ARBA00005985"/>
    </source>
</evidence>
<sequence length="392" mass="43654">MASFWLLSRASRRFLKPSLSRSHSLYAVSSYHPTTTNKPNPNSNHKETPLIPFSHRYRWTPNYPEFDLRLVAHISSSSSSTTLKKNENRGSDDAKPEASWIDVYFPKQARPYAKLARLDKPIGTWLLAWPCMWSITLAASPGHLPDIKMLTLFGCGALLLRGAGCTINDLLDRDIDTMVERTKLRPIASGLLTPFKGLCFLGCQLLLGLGILLQLNNYSRVLGASSLLLVFSYPLMKRLTFWPQAYLGLTFNWGALLGWTAVKGSIDPAIVLPLYISGVFWTLVYDTIYAHQDKEDDLKVGVKSTALRFGDSTKEWISGFGILCISSLGLSGYNAEIGLPYYALLAVASGQLAWQIWTVDLSSRLDCNRKFVSNKWFGAIIFSGILLGRLSS</sequence>
<comment type="function">
    <text evidence="9">Catalyzes the prenylation of para-hydroxybenzoate (PHB) with an all-trans polyprenyl group. Mediates the second step in the final reaction sequence of coenzyme Q (CoQ) biosynthesis, which is the condensation of the polyisoprenoid side chain with PHB, generating the first membrane-bound Q intermediate.</text>
</comment>
<evidence type="ECO:0000256" key="2">
    <source>
        <dbReference type="ARBA" id="ARBA00004141"/>
    </source>
</evidence>
<protein>
    <recommendedName>
        <fullName evidence="9">4-hydroxybenzoate polyprenyltransferase, mitochondrial</fullName>
        <shortName evidence="9">4-HB polyprenyltransferase</shortName>
        <ecNumber evidence="9">2.5.1.39</ecNumber>
    </recommendedName>
    <alternativeName>
        <fullName evidence="9">Para-hydroxybenzoate--polyprenyltransferase</fullName>
        <shortName evidence="9">PHB:PPT</shortName>
        <shortName evidence="9">PHB:polyprenyltransferase</shortName>
    </alternativeName>
</protein>
<keyword evidence="4 9" id="KW-0808">Transferase</keyword>
<evidence type="ECO:0000256" key="1">
    <source>
        <dbReference type="ARBA" id="ARBA00001946"/>
    </source>
</evidence>
<keyword evidence="6 9" id="KW-1133">Transmembrane helix</keyword>
<dbReference type="InterPro" id="IPR030470">
    <property type="entry name" value="UbiA_prenylTrfase_CS"/>
</dbReference>
<dbReference type="Pfam" id="PF01040">
    <property type="entry name" value="UbiA"/>
    <property type="match status" value="1"/>
</dbReference>
<feature type="transmembrane region" description="Helical" evidence="9">
    <location>
        <begin position="191"/>
        <end position="212"/>
    </location>
</feature>
<accession>A0AAW1X108</accession>
<dbReference type="PROSITE" id="PS00943">
    <property type="entry name" value="UBIA"/>
    <property type="match status" value="1"/>
</dbReference>
<evidence type="ECO:0000313" key="11">
    <source>
        <dbReference type="Proteomes" id="UP001457282"/>
    </source>
</evidence>
<dbReference type="GO" id="GO:0008299">
    <property type="term" value="P:isoprenoid biosynthetic process"/>
    <property type="evidence" value="ECO:0007669"/>
    <property type="project" value="UniProtKB-UniRule"/>
</dbReference>
<comment type="caution">
    <text evidence="10">The sequence shown here is derived from an EMBL/GenBank/DDBJ whole genome shotgun (WGS) entry which is preliminary data.</text>
</comment>
<dbReference type="GO" id="GO:0006744">
    <property type="term" value="P:ubiquinone biosynthetic process"/>
    <property type="evidence" value="ECO:0007669"/>
    <property type="project" value="UniProtKB-UniRule"/>
</dbReference>
<evidence type="ECO:0000256" key="9">
    <source>
        <dbReference type="HAMAP-Rule" id="MF_03189"/>
    </source>
</evidence>
<dbReference type="AlphaFoldDB" id="A0AAW1X108"/>
<dbReference type="Gene3D" id="1.20.120.1780">
    <property type="entry name" value="UbiA prenyltransferase"/>
    <property type="match status" value="1"/>
</dbReference>
<dbReference type="InterPro" id="IPR006370">
    <property type="entry name" value="HB_polyprenyltransferase-like"/>
</dbReference>
<feature type="transmembrane region" description="Helical" evidence="9">
    <location>
        <begin position="339"/>
        <end position="359"/>
    </location>
</feature>
<evidence type="ECO:0000256" key="4">
    <source>
        <dbReference type="ARBA" id="ARBA00022679"/>
    </source>
</evidence>
<gene>
    <name evidence="10" type="ORF">M0R45_026399</name>
</gene>
<keyword evidence="9" id="KW-0414">Isoprene biosynthesis</keyword>
<proteinExistence type="inferred from homology"/>
<reference evidence="10 11" key="1">
    <citation type="journal article" date="2023" name="G3 (Bethesda)">
        <title>A chromosome-length genome assembly and annotation of blackberry (Rubus argutus, cv. 'Hillquist').</title>
        <authorList>
            <person name="Bruna T."/>
            <person name="Aryal R."/>
            <person name="Dudchenko O."/>
            <person name="Sargent D.J."/>
            <person name="Mead D."/>
            <person name="Buti M."/>
            <person name="Cavallini A."/>
            <person name="Hytonen T."/>
            <person name="Andres J."/>
            <person name="Pham M."/>
            <person name="Weisz D."/>
            <person name="Mascagni F."/>
            <person name="Usai G."/>
            <person name="Natali L."/>
            <person name="Bassil N."/>
            <person name="Fernandez G.E."/>
            <person name="Lomsadze A."/>
            <person name="Armour M."/>
            <person name="Olukolu B."/>
            <person name="Poorten T."/>
            <person name="Britton C."/>
            <person name="Davik J."/>
            <person name="Ashrafi H."/>
            <person name="Aiden E.L."/>
            <person name="Borodovsky M."/>
            <person name="Worthington M."/>
        </authorList>
    </citation>
    <scope>NUCLEOTIDE SEQUENCE [LARGE SCALE GENOMIC DNA]</scope>
    <source>
        <strain evidence="10">PI 553951</strain>
    </source>
</reference>
<dbReference type="HAMAP" id="MF_01635">
    <property type="entry name" value="UbiA"/>
    <property type="match status" value="1"/>
</dbReference>
<dbReference type="PANTHER" id="PTHR11048:SF28">
    <property type="entry name" value="4-HYDROXYBENZOATE POLYPRENYLTRANSFERASE, MITOCHONDRIAL"/>
    <property type="match status" value="1"/>
</dbReference>
<dbReference type="EMBL" id="JBEDUW010000005">
    <property type="protein sequence ID" value="KAK9929295.1"/>
    <property type="molecule type" value="Genomic_DNA"/>
</dbReference>